<proteinExistence type="predicted"/>
<dbReference type="EMBL" id="SBJO01001073">
    <property type="protein sequence ID" value="KAF9751295.1"/>
    <property type="molecule type" value="Genomic_DNA"/>
</dbReference>
<protein>
    <submittedName>
        <fullName evidence="2">Uncharacterized transposon-derived protein F54H12.3</fullName>
    </submittedName>
</protein>
<dbReference type="PANTHER" id="PTHR37984">
    <property type="entry name" value="PROTEIN CBG26694"/>
    <property type="match status" value="1"/>
</dbReference>
<evidence type="ECO:0000313" key="2">
    <source>
        <dbReference type="EMBL" id="KAF9751295.1"/>
    </source>
</evidence>
<dbReference type="Proteomes" id="UP000740883">
    <property type="component" value="Unassembled WGS sequence"/>
</dbReference>
<dbReference type="InterPro" id="IPR050951">
    <property type="entry name" value="Retrovirus_Pol_polyprotein"/>
</dbReference>
<keyword evidence="3" id="KW-1185">Reference proteome</keyword>
<dbReference type="InterPro" id="IPR012337">
    <property type="entry name" value="RNaseH-like_sf"/>
</dbReference>
<sequence length="230" mass="26647">MTRGVLTCVDHFSKIADVRPLRTKDSIEVSNALKDIFRKRGTPTIIISDNGREFVNQRFKDLAAEKRIEWGHSAPYIPTTTGLVERFNRTFIEKLKKTSEYGKKDWVDCIERALFGYLNAHHRALGCTPIEMYKKGLAKRYQEHRNRYQKSYTKEIGSSKEKEIKVGDRVLYHHPIKKENKLSADYDTSGIVLERRFGSVVIELNNGKKNYSKSEECQEILDFLRGRSVG</sequence>
<dbReference type="Pfam" id="PF00665">
    <property type="entry name" value="rve"/>
    <property type="match status" value="1"/>
</dbReference>
<organism evidence="2 3">
    <name type="scientific">Nosema granulosis</name>
    <dbReference type="NCBI Taxonomy" id="83296"/>
    <lineage>
        <taxon>Eukaryota</taxon>
        <taxon>Fungi</taxon>
        <taxon>Fungi incertae sedis</taxon>
        <taxon>Microsporidia</taxon>
        <taxon>Nosematidae</taxon>
        <taxon>Nosema</taxon>
    </lineage>
</organism>
<accession>A0A9P6GW82</accession>
<dbReference type="PANTHER" id="PTHR37984:SF5">
    <property type="entry name" value="PROTEIN NYNRIN-LIKE"/>
    <property type="match status" value="1"/>
</dbReference>
<evidence type="ECO:0000259" key="1">
    <source>
        <dbReference type="PROSITE" id="PS50994"/>
    </source>
</evidence>
<dbReference type="GO" id="GO:0015074">
    <property type="term" value="P:DNA integration"/>
    <property type="evidence" value="ECO:0007669"/>
    <property type="project" value="InterPro"/>
</dbReference>
<evidence type="ECO:0000313" key="3">
    <source>
        <dbReference type="Proteomes" id="UP000740883"/>
    </source>
</evidence>
<dbReference type="SUPFAM" id="SSF53098">
    <property type="entry name" value="Ribonuclease H-like"/>
    <property type="match status" value="1"/>
</dbReference>
<dbReference type="Gene3D" id="3.30.420.10">
    <property type="entry name" value="Ribonuclease H-like superfamily/Ribonuclease H"/>
    <property type="match status" value="1"/>
</dbReference>
<dbReference type="GO" id="GO:0005634">
    <property type="term" value="C:nucleus"/>
    <property type="evidence" value="ECO:0007669"/>
    <property type="project" value="UniProtKB-ARBA"/>
</dbReference>
<dbReference type="OrthoDB" id="10267344at2759"/>
<name>A0A9P6GW82_9MICR</name>
<dbReference type="GO" id="GO:0003676">
    <property type="term" value="F:nucleic acid binding"/>
    <property type="evidence" value="ECO:0007669"/>
    <property type="project" value="InterPro"/>
</dbReference>
<gene>
    <name evidence="2" type="primary">F54H12.3_1</name>
    <name evidence="2" type="ORF">NGRA_3425</name>
</gene>
<comment type="caution">
    <text evidence="2">The sequence shown here is derived from an EMBL/GenBank/DDBJ whole genome shotgun (WGS) entry which is preliminary data.</text>
</comment>
<feature type="domain" description="Integrase catalytic" evidence="1">
    <location>
        <begin position="1"/>
        <end position="137"/>
    </location>
</feature>
<dbReference type="InterPro" id="IPR001584">
    <property type="entry name" value="Integrase_cat-core"/>
</dbReference>
<dbReference type="AlphaFoldDB" id="A0A9P6GW82"/>
<reference evidence="2 3" key="1">
    <citation type="journal article" date="2020" name="Genome Biol. Evol.">
        <title>Comparative genomics of strictly vertically transmitted, feminizing microsporidia endosymbionts of amphipod crustaceans.</title>
        <authorList>
            <person name="Cormier A."/>
            <person name="Chebbi M.A."/>
            <person name="Giraud I."/>
            <person name="Wattier R."/>
            <person name="Teixeira M."/>
            <person name="Gilbert C."/>
            <person name="Rigaud T."/>
            <person name="Cordaux R."/>
        </authorList>
    </citation>
    <scope>NUCLEOTIDE SEQUENCE [LARGE SCALE GENOMIC DNA]</scope>
    <source>
        <strain evidence="2 3">Ou3-Ou53</strain>
    </source>
</reference>
<dbReference type="PROSITE" id="PS50994">
    <property type="entry name" value="INTEGRASE"/>
    <property type="match status" value="1"/>
</dbReference>
<dbReference type="InterPro" id="IPR036397">
    <property type="entry name" value="RNaseH_sf"/>
</dbReference>